<dbReference type="GO" id="GO:0005634">
    <property type="term" value="C:nucleus"/>
    <property type="evidence" value="ECO:0007669"/>
    <property type="project" value="InterPro"/>
</dbReference>
<feature type="site" description="Interaction with DNA" evidence="3">
    <location>
        <position position="642"/>
    </location>
</feature>
<name>A0A1V6PMJ9_PENDC</name>
<keyword evidence="6" id="KW-1185">Reference proteome</keyword>
<dbReference type="CDD" id="cd09122">
    <property type="entry name" value="PLDc_Tdp1_1"/>
    <property type="match status" value="1"/>
</dbReference>
<dbReference type="PANTHER" id="PTHR12415:SF4">
    <property type="entry name" value="TYROSYL-DNA PHOSPHODIESTERASE DOMAIN-CONTAINING PROTEIN"/>
    <property type="match status" value="1"/>
</dbReference>
<evidence type="ECO:0000313" key="6">
    <source>
        <dbReference type="Proteomes" id="UP000191522"/>
    </source>
</evidence>
<evidence type="ECO:0000256" key="3">
    <source>
        <dbReference type="PIRSR" id="PIRSR610347-3"/>
    </source>
</evidence>
<proteinExistence type="predicted"/>
<evidence type="ECO:0000313" key="5">
    <source>
        <dbReference type="EMBL" id="OQD78250.1"/>
    </source>
</evidence>
<feature type="compositionally biased region" description="Polar residues" evidence="4">
    <location>
        <begin position="30"/>
        <end position="49"/>
    </location>
</feature>
<dbReference type="STRING" id="69771.A0A1V6PMJ9"/>
<dbReference type="AlphaFoldDB" id="A0A1V6PMJ9"/>
<dbReference type="GO" id="GO:0003690">
    <property type="term" value="F:double-stranded DNA binding"/>
    <property type="evidence" value="ECO:0007669"/>
    <property type="project" value="TreeGrafter"/>
</dbReference>
<feature type="compositionally biased region" description="Basic and acidic residues" evidence="4">
    <location>
        <begin position="243"/>
        <end position="256"/>
    </location>
</feature>
<dbReference type="OMA" id="FPPMDGQ"/>
<dbReference type="PANTHER" id="PTHR12415">
    <property type="entry name" value="TYROSYL-DNA PHOSPHODIESTERASE 1"/>
    <property type="match status" value="1"/>
</dbReference>
<dbReference type="PROSITE" id="PS50330">
    <property type="entry name" value="UIM"/>
    <property type="match status" value="1"/>
</dbReference>
<comment type="caution">
    <text evidence="5">The sequence shown here is derived from an EMBL/GenBank/DDBJ whole genome shotgun (WGS) entry which is preliminary data.</text>
</comment>
<dbReference type="GO" id="GO:0003697">
    <property type="term" value="F:single-stranded DNA binding"/>
    <property type="evidence" value="ECO:0007669"/>
    <property type="project" value="TreeGrafter"/>
</dbReference>
<protein>
    <recommendedName>
        <fullName evidence="7">PLD phosphodiesterase domain-containing protein</fullName>
    </recommendedName>
</protein>
<dbReference type="Pfam" id="PF06087">
    <property type="entry name" value="Tyr-DNA_phospho"/>
    <property type="match status" value="1"/>
</dbReference>
<organism evidence="5 6">
    <name type="scientific">Penicillium decumbens</name>
    <dbReference type="NCBI Taxonomy" id="69771"/>
    <lineage>
        <taxon>Eukaryota</taxon>
        <taxon>Fungi</taxon>
        <taxon>Dikarya</taxon>
        <taxon>Ascomycota</taxon>
        <taxon>Pezizomycotina</taxon>
        <taxon>Eurotiomycetes</taxon>
        <taxon>Eurotiomycetidae</taxon>
        <taxon>Eurotiales</taxon>
        <taxon>Aspergillaceae</taxon>
        <taxon>Penicillium</taxon>
    </lineage>
</organism>
<feature type="compositionally biased region" description="Acidic residues" evidence="4">
    <location>
        <begin position="1"/>
        <end position="16"/>
    </location>
</feature>
<reference evidence="6" key="1">
    <citation type="journal article" date="2017" name="Nat. Microbiol.">
        <title>Global analysis of biosynthetic gene clusters reveals vast potential of secondary metabolite production in Penicillium species.</title>
        <authorList>
            <person name="Nielsen J.C."/>
            <person name="Grijseels S."/>
            <person name="Prigent S."/>
            <person name="Ji B."/>
            <person name="Dainat J."/>
            <person name="Nielsen K.F."/>
            <person name="Frisvad J.C."/>
            <person name="Workman M."/>
            <person name="Nielsen J."/>
        </authorList>
    </citation>
    <scope>NUCLEOTIDE SEQUENCE [LARGE SCALE GENOMIC DNA]</scope>
    <source>
        <strain evidence="6">IBT 11843</strain>
    </source>
</reference>
<feature type="active site" description="Nucleophile" evidence="1">
    <location>
        <position position="363"/>
    </location>
</feature>
<evidence type="ECO:0008006" key="7">
    <source>
        <dbReference type="Google" id="ProtNLM"/>
    </source>
</evidence>
<dbReference type="InterPro" id="IPR010347">
    <property type="entry name" value="Tdp1"/>
</dbReference>
<dbReference type="InterPro" id="IPR003903">
    <property type="entry name" value="UIM_dom"/>
</dbReference>
<feature type="binding site" evidence="2">
    <location>
        <position position="365"/>
    </location>
    <ligand>
        <name>substrate</name>
    </ligand>
</feature>
<feature type="region of interest" description="Disordered" evidence="4">
    <location>
        <begin position="128"/>
        <end position="261"/>
    </location>
</feature>
<dbReference type="SUPFAM" id="SSF56024">
    <property type="entry name" value="Phospholipase D/nuclease"/>
    <property type="match status" value="2"/>
</dbReference>
<feature type="region of interest" description="Disordered" evidence="4">
    <location>
        <begin position="1"/>
        <end position="116"/>
    </location>
</feature>
<dbReference type="Proteomes" id="UP000191522">
    <property type="component" value="Unassembled WGS sequence"/>
</dbReference>
<feature type="compositionally biased region" description="Basic and acidic residues" evidence="4">
    <location>
        <begin position="142"/>
        <end position="151"/>
    </location>
</feature>
<sequence>MDLSDMDGDILEADIEEIPRDAQARDEQAHGSQSQPAEALSHSTRSQVVDLTIDSDDDSDIRETFPKSKSIVGSDTDNEADEVNNAIVQRPHEINRKTENELTSEAAAGEEDSDDEELRLAVALSLEGLNHDVNVTGSSARAESETQKPTDKPTGNLEQPQGILGMNRKQMEQERLARLAKRKAGDSVSVSIDLDNDQADESVSSHRERLAKVRKTNSARASESGETSPYWRSSSRPAPSPHICDRPDSNHPDCKVKPVARPVPQFPLGAIKKTSLGNAPRSNDDITIEEVLQRGDLELAVLSSFLWDMEWLFTKMDTSYTRFILMMHAKEKSTQSQYQQETASMTNLRLCFPPMEGNVNCMHSKLMLLFHPDYLRIAIPTANLTATDWGENNLMENTVFLIDLPKKGTQLGCHKDSETPFYEELVYFLKATTLHENIIKKMGDFDFSKTARYAFVHTIGGPHQDEPAWRRTGYPGLGRAVTNLGLRSATPVNIEYVTSSVGSLNDNFVRAMHYACKGDDGLTDYILRNDKNPFMAQTDDPNRSHMLQAATEWKKRLRVYFPSDETVRAAHSNPERTAGTICFQKRWYTSDQFPNDILRDCESERGVLMHNKLIFVWPEQPIILRDKTKCTAWVYVGSANFSESAWGRLVKGRTTKKPHLNCRNWECGVVVPVTSPYTPEDNAPHVKSPRTSSSENIADVQDRVKHAQTKEFPIIDISSFVPVPMKMPARTYSDEAPRAGFLGERRKLREPWFFMD</sequence>
<feature type="compositionally biased region" description="Basic and acidic residues" evidence="4">
    <location>
        <begin position="90"/>
        <end position="100"/>
    </location>
</feature>
<accession>A0A1V6PMJ9</accession>
<feature type="compositionally biased region" description="Basic and acidic residues" evidence="4">
    <location>
        <begin position="17"/>
        <end position="29"/>
    </location>
</feature>
<dbReference type="GO" id="GO:0017005">
    <property type="term" value="F:3'-tyrosyl-DNA phosphodiesterase activity"/>
    <property type="evidence" value="ECO:0007669"/>
    <property type="project" value="TreeGrafter"/>
</dbReference>
<feature type="compositionally biased region" description="Polar residues" evidence="4">
    <location>
        <begin position="218"/>
        <end position="237"/>
    </location>
</feature>
<evidence type="ECO:0000256" key="1">
    <source>
        <dbReference type="PIRSR" id="PIRSR610347-1"/>
    </source>
</evidence>
<gene>
    <name evidence="5" type="ORF">PENDEC_c001G04900</name>
</gene>
<dbReference type="Gene3D" id="3.30.870.10">
    <property type="entry name" value="Endonuclease Chain A"/>
    <property type="match status" value="2"/>
</dbReference>
<dbReference type="EMBL" id="MDYL01000001">
    <property type="protein sequence ID" value="OQD78250.1"/>
    <property type="molecule type" value="Genomic_DNA"/>
</dbReference>
<evidence type="ECO:0000256" key="4">
    <source>
        <dbReference type="SAM" id="MobiDB-lite"/>
    </source>
</evidence>
<dbReference type="OrthoDB" id="47785at2759"/>
<dbReference type="GO" id="GO:0006281">
    <property type="term" value="P:DNA repair"/>
    <property type="evidence" value="ECO:0007669"/>
    <property type="project" value="InterPro"/>
</dbReference>
<evidence type="ECO:0000256" key="2">
    <source>
        <dbReference type="PIRSR" id="PIRSR610347-2"/>
    </source>
</evidence>